<dbReference type="Gene3D" id="3.10.420.10">
    <property type="entry name" value="SecB-like"/>
    <property type="match status" value="1"/>
</dbReference>
<gene>
    <name evidence="1" type="ORF">BU202_04915</name>
</gene>
<dbReference type="InterPro" id="IPR009530">
    <property type="entry name" value="DUF1149"/>
</dbReference>
<keyword evidence="2" id="KW-1185">Reference proteome</keyword>
<dbReference type="PIRSF" id="PIRSF031568">
    <property type="entry name" value="UCP031568"/>
    <property type="match status" value="1"/>
</dbReference>
<proteinExistence type="predicted"/>
<comment type="caution">
    <text evidence="1">The sequence shown here is derived from an EMBL/GenBank/DDBJ whole genome shotgun (WGS) entry which is preliminary data.</text>
</comment>
<dbReference type="Proteomes" id="UP000186890">
    <property type="component" value="Unassembled WGS sequence"/>
</dbReference>
<reference evidence="2" key="1">
    <citation type="submission" date="2016-12" db="EMBL/GenBank/DDBJ databases">
        <authorList>
            <person name="Gulvik C.A."/>
        </authorList>
    </citation>
    <scope>NUCLEOTIDE SEQUENCE [LARGE SCALE GENOMIC DNA]</scope>
    <source>
        <strain evidence="2">NED12-00049-6B</strain>
    </source>
</reference>
<dbReference type="EMBL" id="MSJM01000004">
    <property type="protein sequence ID" value="OLF47811.1"/>
    <property type="molecule type" value="Genomic_DNA"/>
</dbReference>
<dbReference type="InterPro" id="IPR035958">
    <property type="entry name" value="SecB-like_sf"/>
</dbReference>
<dbReference type="AlphaFoldDB" id="A0A1Q8E7N5"/>
<name>A0A1Q8E7N5_9STRE</name>
<dbReference type="RefSeq" id="WP_075104688.1">
    <property type="nucleotide sequence ID" value="NZ_MSJM01000004.1"/>
</dbReference>
<protein>
    <submittedName>
        <fullName evidence="1">Transposase</fullName>
    </submittedName>
</protein>
<evidence type="ECO:0000313" key="2">
    <source>
        <dbReference type="Proteomes" id="UP000186890"/>
    </source>
</evidence>
<dbReference type="SUPFAM" id="SSF54611">
    <property type="entry name" value="SecB-like"/>
    <property type="match status" value="1"/>
</dbReference>
<dbReference type="OrthoDB" id="2226139at2"/>
<dbReference type="Pfam" id="PF06619">
    <property type="entry name" value="DUF1149"/>
    <property type="match status" value="1"/>
</dbReference>
<sequence>MNVIRDKALVNQYHFDARNREWEEKNGVPTTRLTVDFQLIERNTQENKTSIVVILRFMIVLDYFVISGAMSQGVHILEQLVQEVDEFSEEDKRFLVNPLLDILQRLTYEVTEIALDAPGVNLEI</sequence>
<evidence type="ECO:0000313" key="1">
    <source>
        <dbReference type="EMBL" id="OLF47811.1"/>
    </source>
</evidence>
<organism evidence="1 2">
    <name type="scientific">Streptococcus cuniculi</name>
    <dbReference type="NCBI Taxonomy" id="1432788"/>
    <lineage>
        <taxon>Bacteria</taxon>
        <taxon>Bacillati</taxon>
        <taxon>Bacillota</taxon>
        <taxon>Bacilli</taxon>
        <taxon>Lactobacillales</taxon>
        <taxon>Streptococcaceae</taxon>
        <taxon>Streptococcus</taxon>
    </lineage>
</organism>
<accession>A0A1Q8E7N5</accession>